<reference evidence="4" key="1">
    <citation type="submission" date="2022-07" db="EMBL/GenBank/DDBJ databases">
        <title>Complete Genome Sequence of the Radioresistant Bacterium Deinococcus aetherius ST0316, Isolated from the Air Dust collected in Lower Stratosphere above Japan.</title>
        <authorList>
            <person name="Satoh K."/>
            <person name="Hagiwara K."/>
            <person name="Katsumata K."/>
            <person name="Kubo A."/>
            <person name="Yokobori S."/>
            <person name="Yamagishi A."/>
            <person name="Oono Y."/>
            <person name="Narumi I."/>
        </authorList>
    </citation>
    <scope>NUCLEOTIDE SEQUENCE</scope>
    <source>
        <strain evidence="4">ST0316</strain>
    </source>
</reference>
<evidence type="ECO:0000256" key="1">
    <source>
        <dbReference type="ARBA" id="ARBA00023002"/>
    </source>
</evidence>
<dbReference type="SUPFAM" id="SSF51735">
    <property type="entry name" value="NAD(P)-binding Rossmann-fold domains"/>
    <property type="match status" value="1"/>
</dbReference>
<keyword evidence="5" id="KW-1185">Reference proteome</keyword>
<dbReference type="SUPFAM" id="SSF55347">
    <property type="entry name" value="Glyceraldehyde-3-phosphate dehydrogenase-like, C-terminal domain"/>
    <property type="match status" value="1"/>
</dbReference>
<proteinExistence type="predicted"/>
<dbReference type="PANTHER" id="PTHR43818">
    <property type="entry name" value="BCDNA.GH03377"/>
    <property type="match status" value="1"/>
</dbReference>
<dbReference type="RefSeq" id="WP_264775321.1">
    <property type="nucleotide sequence ID" value="NZ_AP026560.1"/>
</dbReference>
<accession>A0ABN6RH08</accession>
<feature type="domain" description="Gfo/Idh/MocA-like oxidoreductase N-terminal" evidence="2">
    <location>
        <begin position="10"/>
        <end position="126"/>
    </location>
</feature>
<name>A0ABN6RH08_9DEIO</name>
<evidence type="ECO:0000259" key="2">
    <source>
        <dbReference type="Pfam" id="PF01408"/>
    </source>
</evidence>
<dbReference type="Pfam" id="PF01408">
    <property type="entry name" value="GFO_IDH_MocA"/>
    <property type="match status" value="1"/>
</dbReference>
<dbReference type="InterPro" id="IPR050463">
    <property type="entry name" value="Gfo/Idh/MocA_oxidrdct_glycsds"/>
</dbReference>
<protein>
    <submittedName>
        <fullName evidence="4">Dehydrogenase</fullName>
    </submittedName>
</protein>
<dbReference type="InterPro" id="IPR055170">
    <property type="entry name" value="GFO_IDH_MocA-like_dom"/>
</dbReference>
<dbReference type="Proteomes" id="UP001064971">
    <property type="component" value="Chromosome"/>
</dbReference>
<evidence type="ECO:0000313" key="5">
    <source>
        <dbReference type="Proteomes" id="UP001064971"/>
    </source>
</evidence>
<evidence type="ECO:0000313" key="4">
    <source>
        <dbReference type="EMBL" id="BDP42635.1"/>
    </source>
</evidence>
<dbReference type="InterPro" id="IPR000683">
    <property type="entry name" value="Gfo/Idh/MocA-like_OxRdtase_N"/>
</dbReference>
<dbReference type="Gene3D" id="3.40.50.720">
    <property type="entry name" value="NAD(P)-binding Rossmann-like Domain"/>
    <property type="match status" value="1"/>
</dbReference>
<keyword evidence="1" id="KW-0560">Oxidoreductase</keyword>
<dbReference type="InterPro" id="IPR036291">
    <property type="entry name" value="NAD(P)-bd_dom_sf"/>
</dbReference>
<feature type="domain" description="GFO/IDH/MocA-like oxidoreductase" evidence="3">
    <location>
        <begin position="134"/>
        <end position="280"/>
    </location>
</feature>
<dbReference type="PANTHER" id="PTHR43818:SF11">
    <property type="entry name" value="BCDNA.GH03377"/>
    <property type="match status" value="1"/>
</dbReference>
<dbReference type="EMBL" id="AP026560">
    <property type="protein sequence ID" value="BDP42635.1"/>
    <property type="molecule type" value="Genomic_DNA"/>
</dbReference>
<dbReference type="Gene3D" id="3.30.360.10">
    <property type="entry name" value="Dihydrodipicolinate Reductase, domain 2"/>
    <property type="match status" value="1"/>
</dbReference>
<evidence type="ECO:0000259" key="3">
    <source>
        <dbReference type="Pfam" id="PF22725"/>
    </source>
</evidence>
<gene>
    <name evidence="4" type="ORF">DAETH_26040</name>
</gene>
<dbReference type="Pfam" id="PF22725">
    <property type="entry name" value="GFO_IDH_MocA_C3"/>
    <property type="match status" value="1"/>
</dbReference>
<sequence length="378" mass="41587">MTQPDPSQPRAAVIGIGFIGHAHIEALRRLNVPIAGVLGHEEGYTRREAAKLGLRPYLSLDELLVDPEVTVVHQCGPNDVHAGQNLRALAAGKHVFSEKPLGVSVEECERQLLAARQAGRRAAVNFTYRGYAAVQTLREIVRGGELGDVTYLRGHYLQDWLLYATDFNWRVGAPARETRAVSDIGSHLSDLARFVTGREPERVFARFTTLHPERRRPVGEVQTFAQGGGQTEPFTVTTEDQASLLVEYAGGVHANFELAQVAPGHKNDLELEVQGTRGAAVWRQERPEEIEIGTRENVRTVRLKDPGSAFTHYPGGHPEGYPDAITNVIRTFYTGLGGAGSDRIATFEDGLAAARFVEAAFQSHTEGRWVDTRQEVAR</sequence>
<organism evidence="4 5">
    <name type="scientific">Deinococcus aetherius</name>
    <dbReference type="NCBI Taxonomy" id="200252"/>
    <lineage>
        <taxon>Bacteria</taxon>
        <taxon>Thermotogati</taxon>
        <taxon>Deinococcota</taxon>
        <taxon>Deinococci</taxon>
        <taxon>Deinococcales</taxon>
        <taxon>Deinococcaceae</taxon>
        <taxon>Deinococcus</taxon>
    </lineage>
</organism>